<name>A0A0P8YGF9_9CLOT</name>
<reference evidence="2 3" key="1">
    <citation type="submission" date="2015-09" db="EMBL/GenBank/DDBJ databases">
        <title>Genome sequence of Oxobacter pfennigii DSM 3222.</title>
        <authorList>
            <person name="Poehlein A."/>
            <person name="Bengelsdorf F.R."/>
            <person name="Schiel-Bengelsdorf B."/>
            <person name="Duerre P."/>
            <person name="Daniel R."/>
        </authorList>
    </citation>
    <scope>NUCLEOTIDE SEQUENCE [LARGE SCALE GENOMIC DNA]</scope>
    <source>
        <strain evidence="2 3">DSM 3222</strain>
    </source>
</reference>
<organism evidence="2 3">
    <name type="scientific">Oxobacter pfennigii</name>
    <dbReference type="NCBI Taxonomy" id="36849"/>
    <lineage>
        <taxon>Bacteria</taxon>
        <taxon>Bacillati</taxon>
        <taxon>Bacillota</taxon>
        <taxon>Clostridia</taxon>
        <taxon>Eubacteriales</taxon>
        <taxon>Clostridiaceae</taxon>
        <taxon>Oxobacter</taxon>
    </lineage>
</organism>
<dbReference type="Gene3D" id="3.40.50.10140">
    <property type="entry name" value="Toll/interleukin-1 receptor homology (TIR) domain"/>
    <property type="match status" value="1"/>
</dbReference>
<dbReference type="InterPro" id="IPR035897">
    <property type="entry name" value="Toll_tir_struct_dom_sf"/>
</dbReference>
<dbReference type="Pfam" id="PF13676">
    <property type="entry name" value="TIR_2"/>
    <property type="match status" value="1"/>
</dbReference>
<sequence>MDKPTIFISHIAEEKALAGSLRKIVISSFRDMVNVFVSSDPECIPAGQDWYKKVMKNLKNCKMMIILCSTKSIKRSWINFEAGAGCVRGIPVIPLCHSGMKPSQLPTPLSSLQALEASEPLIKERIFQVVAGAVGSSIPEGADFTGFIEELKKFELGNGISSSVIYINYEGLDIYRTGDIVSFDRDESLRYKWDGKKYILNKFKKGREYKHFVLCDYREKERIISIINSTGYYFVTGSGSRDEKDDKVRVWFIIKDKPTSGYAEYINNIEE</sequence>
<comment type="caution">
    <text evidence="2">The sequence shown here is derived from an EMBL/GenBank/DDBJ whole genome shotgun (WGS) entry which is preliminary data.</text>
</comment>
<evidence type="ECO:0000313" key="2">
    <source>
        <dbReference type="EMBL" id="KPU46123.1"/>
    </source>
</evidence>
<dbReference type="AlphaFoldDB" id="A0A0P8YGF9"/>
<evidence type="ECO:0000313" key="3">
    <source>
        <dbReference type="Proteomes" id="UP000050326"/>
    </source>
</evidence>
<dbReference type="RefSeq" id="WP_054873386.1">
    <property type="nucleotide sequence ID" value="NZ_LKET01000014.1"/>
</dbReference>
<accession>A0A0P8YGF9</accession>
<dbReference type="SUPFAM" id="SSF52200">
    <property type="entry name" value="Toll/Interleukin receptor TIR domain"/>
    <property type="match status" value="1"/>
</dbReference>
<dbReference type="InterPro" id="IPR000157">
    <property type="entry name" value="TIR_dom"/>
</dbReference>
<dbReference type="OrthoDB" id="8435646at2"/>
<keyword evidence="3" id="KW-1185">Reference proteome</keyword>
<dbReference type="Proteomes" id="UP000050326">
    <property type="component" value="Unassembled WGS sequence"/>
</dbReference>
<protein>
    <recommendedName>
        <fullName evidence="1">TIR domain-containing protein</fullName>
    </recommendedName>
</protein>
<gene>
    <name evidence="2" type="ORF">OXPF_02330</name>
</gene>
<feature type="domain" description="TIR" evidence="1">
    <location>
        <begin position="6"/>
        <end position="117"/>
    </location>
</feature>
<dbReference type="GO" id="GO:0007165">
    <property type="term" value="P:signal transduction"/>
    <property type="evidence" value="ECO:0007669"/>
    <property type="project" value="InterPro"/>
</dbReference>
<evidence type="ECO:0000259" key="1">
    <source>
        <dbReference type="Pfam" id="PF13676"/>
    </source>
</evidence>
<dbReference type="EMBL" id="LKET01000014">
    <property type="protein sequence ID" value="KPU46123.1"/>
    <property type="molecule type" value="Genomic_DNA"/>
</dbReference>
<proteinExistence type="predicted"/>